<evidence type="ECO:0000256" key="1">
    <source>
        <dbReference type="SAM" id="MobiDB-lite"/>
    </source>
</evidence>
<dbReference type="VEuPathDB" id="FungiDB:VP01_8256g1"/>
<evidence type="ECO:0000259" key="2">
    <source>
        <dbReference type="Pfam" id="PF03732"/>
    </source>
</evidence>
<evidence type="ECO:0000313" key="4">
    <source>
        <dbReference type="Proteomes" id="UP000037035"/>
    </source>
</evidence>
<comment type="caution">
    <text evidence="3">The sequence shown here is derived from an EMBL/GenBank/DDBJ whole genome shotgun (WGS) entry which is preliminary data.</text>
</comment>
<name>A0A0L6U9U6_9BASI</name>
<protein>
    <recommendedName>
        <fullName evidence="2">Retrotransposon gag domain-containing protein</fullName>
    </recommendedName>
</protein>
<dbReference type="EMBL" id="LAVV01013778">
    <property type="protein sequence ID" value="KNZ45324.1"/>
    <property type="molecule type" value="Genomic_DNA"/>
</dbReference>
<feature type="compositionally biased region" description="Polar residues" evidence="1">
    <location>
        <begin position="7"/>
        <end position="16"/>
    </location>
</feature>
<dbReference type="OrthoDB" id="5552562at2759"/>
<gene>
    <name evidence="3" type="ORF">VP01_8256g1</name>
</gene>
<accession>A0A0L6U9U6</accession>
<evidence type="ECO:0000313" key="3">
    <source>
        <dbReference type="EMBL" id="KNZ45324.1"/>
    </source>
</evidence>
<dbReference type="Pfam" id="PF03732">
    <property type="entry name" value="Retrotrans_gag"/>
    <property type="match status" value="1"/>
</dbReference>
<reference evidence="3 4" key="1">
    <citation type="submission" date="2015-08" db="EMBL/GenBank/DDBJ databases">
        <title>Next Generation Sequencing and Analysis of the Genome of Puccinia sorghi L Schw, the Causal Agent of Maize Common Rust.</title>
        <authorList>
            <person name="Rochi L."/>
            <person name="Burguener G."/>
            <person name="Darino M."/>
            <person name="Turjanski A."/>
            <person name="Kreff E."/>
            <person name="Dieguez M.J."/>
            <person name="Sacco F."/>
        </authorList>
    </citation>
    <scope>NUCLEOTIDE SEQUENCE [LARGE SCALE GENOMIC DNA]</scope>
    <source>
        <strain evidence="3 4">RO10H11247</strain>
    </source>
</reference>
<feature type="non-terminal residue" evidence="3">
    <location>
        <position position="1"/>
    </location>
</feature>
<organism evidence="3 4">
    <name type="scientific">Puccinia sorghi</name>
    <dbReference type="NCBI Taxonomy" id="27349"/>
    <lineage>
        <taxon>Eukaryota</taxon>
        <taxon>Fungi</taxon>
        <taxon>Dikarya</taxon>
        <taxon>Basidiomycota</taxon>
        <taxon>Pucciniomycotina</taxon>
        <taxon>Pucciniomycetes</taxon>
        <taxon>Pucciniales</taxon>
        <taxon>Pucciniaceae</taxon>
        <taxon>Puccinia</taxon>
    </lineage>
</organism>
<proteinExistence type="predicted"/>
<dbReference type="Proteomes" id="UP000037035">
    <property type="component" value="Unassembled WGS sequence"/>
</dbReference>
<feature type="domain" description="Retrotransposon gag" evidence="2">
    <location>
        <begin position="61"/>
        <end position="145"/>
    </location>
</feature>
<dbReference type="AlphaFoldDB" id="A0A0L6U9U6"/>
<dbReference type="InterPro" id="IPR005162">
    <property type="entry name" value="Retrotrans_gag_dom"/>
</dbReference>
<feature type="region of interest" description="Disordered" evidence="1">
    <location>
        <begin position="1"/>
        <end position="31"/>
    </location>
</feature>
<keyword evidence="4" id="KW-1185">Reference proteome</keyword>
<sequence length="202" mass="22530">PTKTRSRPTNSHSCSTPIVLAKPQPSDGTHGTASRVFVGQIGLHAITYPKHFPTNASKVVFAVFFREDYAATCSQPYLDKVFNGEPVVFNNFLNDFRSSFFDHNRRNHAEVALQNLRQTGTVSAYTQNINQHTRTVGWADSLLMSLYPHSLKENIQLAVVMSKIEFDSLQSMQAMALKVGQTIEGIRCGDFIGEGTEEASFW</sequence>